<gene>
    <name evidence="2" type="ORF">ANE_LOCUS3352</name>
</gene>
<accession>A0A565AU63</accession>
<evidence type="ECO:0000313" key="3">
    <source>
        <dbReference type="Proteomes" id="UP000489600"/>
    </source>
</evidence>
<reference evidence="2" key="1">
    <citation type="submission" date="2019-07" db="EMBL/GenBank/DDBJ databases">
        <authorList>
            <person name="Dittberner H."/>
        </authorList>
    </citation>
    <scope>NUCLEOTIDE SEQUENCE [LARGE SCALE GENOMIC DNA]</scope>
</reference>
<protein>
    <submittedName>
        <fullName evidence="2">Uncharacterized protein</fullName>
    </submittedName>
</protein>
<evidence type="ECO:0000256" key="1">
    <source>
        <dbReference type="SAM" id="MobiDB-lite"/>
    </source>
</evidence>
<dbReference type="EMBL" id="CABITT030000001">
    <property type="protein sequence ID" value="VVA92907.1"/>
    <property type="molecule type" value="Genomic_DNA"/>
</dbReference>
<organism evidence="2 3">
    <name type="scientific">Arabis nemorensis</name>
    <dbReference type="NCBI Taxonomy" id="586526"/>
    <lineage>
        <taxon>Eukaryota</taxon>
        <taxon>Viridiplantae</taxon>
        <taxon>Streptophyta</taxon>
        <taxon>Embryophyta</taxon>
        <taxon>Tracheophyta</taxon>
        <taxon>Spermatophyta</taxon>
        <taxon>Magnoliopsida</taxon>
        <taxon>eudicotyledons</taxon>
        <taxon>Gunneridae</taxon>
        <taxon>Pentapetalae</taxon>
        <taxon>rosids</taxon>
        <taxon>malvids</taxon>
        <taxon>Brassicales</taxon>
        <taxon>Brassicaceae</taxon>
        <taxon>Arabideae</taxon>
        <taxon>Arabis</taxon>
    </lineage>
</organism>
<feature type="compositionally biased region" description="Basic residues" evidence="1">
    <location>
        <begin position="101"/>
        <end position="116"/>
    </location>
</feature>
<proteinExistence type="predicted"/>
<dbReference type="Proteomes" id="UP000489600">
    <property type="component" value="Unassembled WGS sequence"/>
</dbReference>
<keyword evidence="3" id="KW-1185">Reference proteome</keyword>
<comment type="caution">
    <text evidence="2">The sequence shown here is derived from an EMBL/GenBank/DDBJ whole genome shotgun (WGS) entry which is preliminary data.</text>
</comment>
<feature type="region of interest" description="Disordered" evidence="1">
    <location>
        <begin position="97"/>
        <end position="140"/>
    </location>
</feature>
<feature type="region of interest" description="Disordered" evidence="1">
    <location>
        <begin position="217"/>
        <end position="262"/>
    </location>
</feature>
<feature type="compositionally biased region" description="Basic and acidic residues" evidence="1">
    <location>
        <begin position="217"/>
        <end position="255"/>
    </location>
</feature>
<dbReference type="AlphaFoldDB" id="A0A565AU63"/>
<evidence type="ECO:0000313" key="2">
    <source>
        <dbReference type="EMBL" id="VVA92907.1"/>
    </source>
</evidence>
<feature type="compositionally biased region" description="Basic and acidic residues" evidence="1">
    <location>
        <begin position="117"/>
        <end position="138"/>
    </location>
</feature>
<feature type="region of interest" description="Disordered" evidence="1">
    <location>
        <begin position="39"/>
        <end position="60"/>
    </location>
</feature>
<name>A0A565AU63_9BRAS</name>
<sequence length="262" mass="30894">MDKERPSFVDLKDIPNISPLHVKLDEFLWRIIRGEYDQPEDRSKAFEEPQNPDLSRGNNIKQLVGNFPVEPSMAPWTSDAPIEHQTHQIRRIPVPFDMRQKTKPVRKKKWKQRVRRRDSVSSPRRDFKTDASSSEKKPTNYIPKYDLEQAFKSNGGFRDSVFRKGLENQKIKRSHLKRSRLIANTGVKRGSHLFEYGIQSHDPTNLVNPDYQMREKAERVRNDQNKAVKQERTREPDYSRIADGRDKRGEYDGRNTQRTKPQ</sequence>